<protein>
    <recommendedName>
        <fullName evidence="1">Tryptophan synthase beta chain-like PALP domain-containing protein</fullName>
    </recommendedName>
</protein>
<dbReference type="RefSeq" id="XP_066075677.1">
    <property type="nucleotide sequence ID" value="XM_066219580.1"/>
</dbReference>
<proteinExistence type="predicted"/>
<evidence type="ECO:0000313" key="2">
    <source>
        <dbReference type="EMBL" id="WWC88914.1"/>
    </source>
</evidence>
<dbReference type="PANTHER" id="PTHR42937">
    <property type="match status" value="1"/>
</dbReference>
<name>A0AAX4JVR1_9TREE</name>
<gene>
    <name evidence="2" type="ORF">L201_003829</name>
</gene>
<keyword evidence="3" id="KW-1185">Reference proteome</keyword>
<dbReference type="InterPro" id="IPR036052">
    <property type="entry name" value="TrpB-like_PALP_sf"/>
</dbReference>
<dbReference type="Proteomes" id="UP001355207">
    <property type="component" value="Chromosome 4"/>
</dbReference>
<dbReference type="EMBL" id="CP144101">
    <property type="protein sequence ID" value="WWC88914.1"/>
    <property type="molecule type" value="Genomic_DNA"/>
</dbReference>
<sequence>MSFERYTKVYEFHDKFFPNEQPSPLVPLKGLEKQYGCKQVYLKNEAKRFGLPAFKILGASWGTAKALSDRTGVDVLDFDGLKNAAEQQGLAVYAATDGNHGRAVARTAKRLGLKANIYTPKTVEKWSIDAIASEGCNVTVFDGDYDNAVKHVAELAEKNGDLVVQDTSWKGYETIPQYIVDGYTRLFAEIEDQLPSGVRPTHTIVPVGVGSLALASALSYENTSTNVVTVEPNTAACLKESLAKGKNTPIQTGETIMPGLNCGTVSEQAWPLLHKLVKPENAISISDQEARDGIKTLAELGVQSGPCGAAPLAALKHLKLDSDSVVVLICTEGNQE</sequence>
<dbReference type="SUPFAM" id="SSF53686">
    <property type="entry name" value="Tryptophan synthase beta subunit-like PLP-dependent enzymes"/>
    <property type="match status" value="1"/>
</dbReference>
<evidence type="ECO:0000313" key="3">
    <source>
        <dbReference type="Proteomes" id="UP001355207"/>
    </source>
</evidence>
<feature type="domain" description="Tryptophan synthase beta chain-like PALP" evidence="1">
    <location>
        <begin position="18"/>
        <end position="330"/>
    </location>
</feature>
<accession>A0AAX4JVR1</accession>
<organism evidence="2 3">
    <name type="scientific">Kwoniella dendrophila CBS 6074</name>
    <dbReference type="NCBI Taxonomy" id="1295534"/>
    <lineage>
        <taxon>Eukaryota</taxon>
        <taxon>Fungi</taxon>
        <taxon>Dikarya</taxon>
        <taxon>Basidiomycota</taxon>
        <taxon>Agaricomycotina</taxon>
        <taxon>Tremellomycetes</taxon>
        <taxon>Tremellales</taxon>
        <taxon>Cryptococcaceae</taxon>
        <taxon>Kwoniella</taxon>
    </lineage>
</organism>
<dbReference type="Pfam" id="PF00291">
    <property type="entry name" value="PALP"/>
    <property type="match status" value="1"/>
</dbReference>
<dbReference type="GeneID" id="91094499"/>
<dbReference type="NCBIfam" id="NF006058">
    <property type="entry name" value="PRK08206.1"/>
    <property type="match status" value="1"/>
</dbReference>
<reference evidence="2 3" key="1">
    <citation type="submission" date="2024-01" db="EMBL/GenBank/DDBJ databases">
        <title>Comparative genomics of Cryptococcus and Kwoniella reveals pathogenesis evolution and contrasting modes of karyotype evolution via chromosome fusion or intercentromeric recombination.</title>
        <authorList>
            <person name="Coelho M.A."/>
            <person name="David-Palma M."/>
            <person name="Shea T."/>
            <person name="Bowers K."/>
            <person name="McGinley-Smith S."/>
            <person name="Mohammad A.W."/>
            <person name="Gnirke A."/>
            <person name="Yurkov A.M."/>
            <person name="Nowrousian M."/>
            <person name="Sun S."/>
            <person name="Cuomo C.A."/>
            <person name="Heitman J."/>
        </authorList>
    </citation>
    <scope>NUCLEOTIDE SEQUENCE [LARGE SCALE GENOMIC DNA]</scope>
    <source>
        <strain evidence="2 3">CBS 6074</strain>
    </source>
</reference>
<dbReference type="AlphaFoldDB" id="A0AAX4JVR1"/>
<evidence type="ECO:0000259" key="1">
    <source>
        <dbReference type="Pfam" id="PF00291"/>
    </source>
</evidence>
<dbReference type="Gene3D" id="3.40.50.1100">
    <property type="match status" value="2"/>
</dbReference>
<dbReference type="InterPro" id="IPR001926">
    <property type="entry name" value="TrpB-like_PALP"/>
</dbReference>
<dbReference type="PANTHER" id="PTHR42937:SF1">
    <property type="entry name" value="DIAMINOPROPIONATE AMMONIA-LYASE"/>
    <property type="match status" value="1"/>
</dbReference>